<keyword evidence="1" id="KW-0812">Transmembrane</keyword>
<name>A0ABU3K3G5_9BACT</name>
<keyword evidence="1" id="KW-0472">Membrane</keyword>
<dbReference type="EMBL" id="JAQOUE010000001">
    <property type="protein sequence ID" value="MDT7040926.1"/>
    <property type="molecule type" value="Genomic_DNA"/>
</dbReference>
<feature type="transmembrane region" description="Helical" evidence="1">
    <location>
        <begin position="143"/>
        <end position="162"/>
    </location>
</feature>
<gene>
    <name evidence="3" type="ORF">PPG34_01105</name>
</gene>
<keyword evidence="1" id="KW-1133">Transmembrane helix</keyword>
<sequence length="218" mass="24534">MLLPIFLTGLYYLLPSTLQHFRLIQFLPQISAYVALGIWCASNVHPLKRLGWSFRNLGFGIKWGGITGMLLGAFNTIVILWGVPGIGGDIEFLNETPHAHMPTWVMVPWGIFVIALGVELNFRGFLLGRLAIVSCHWLREYPTYALNAGRILAVGVSALVFAFDPFMVTTFRHLHWIAVWDGLIWGWIVVRTNNLLTVIVAHAVEVMILYSCIKFALN</sequence>
<dbReference type="RefSeq" id="WP_313831285.1">
    <property type="nucleotide sequence ID" value="NZ_JAQOUE010000001.1"/>
</dbReference>
<organism evidence="3 4">
    <name type="scientific">Candidatus Nitronereus thalassa</name>
    <dbReference type="NCBI Taxonomy" id="3020898"/>
    <lineage>
        <taxon>Bacteria</taxon>
        <taxon>Pseudomonadati</taxon>
        <taxon>Nitrospirota</taxon>
        <taxon>Nitrospiria</taxon>
        <taxon>Nitrospirales</taxon>
        <taxon>Nitrospiraceae</taxon>
        <taxon>Candidatus Nitronereus</taxon>
    </lineage>
</organism>
<feature type="transmembrane region" description="Helical" evidence="1">
    <location>
        <begin position="20"/>
        <end position="42"/>
    </location>
</feature>
<keyword evidence="3" id="KW-0645">Protease</keyword>
<feature type="domain" description="CAAX prenyl protease 2/Lysostaphin resistance protein A-like" evidence="2">
    <location>
        <begin position="103"/>
        <end position="204"/>
    </location>
</feature>
<accession>A0ABU3K3G5</accession>
<feature type="transmembrane region" description="Helical" evidence="1">
    <location>
        <begin position="63"/>
        <end position="83"/>
    </location>
</feature>
<dbReference type="Proteomes" id="UP001250932">
    <property type="component" value="Unassembled WGS sequence"/>
</dbReference>
<proteinExistence type="predicted"/>
<protein>
    <submittedName>
        <fullName evidence="3">CPBP family glutamic-type intramembrane protease</fullName>
        <ecNumber evidence="3">3.4.-.-</ecNumber>
    </submittedName>
</protein>
<keyword evidence="4" id="KW-1185">Reference proteome</keyword>
<dbReference type="GO" id="GO:0006508">
    <property type="term" value="P:proteolysis"/>
    <property type="evidence" value="ECO:0007669"/>
    <property type="project" value="UniProtKB-KW"/>
</dbReference>
<reference evidence="3 4" key="1">
    <citation type="journal article" date="2023" name="ISME J.">
        <title>Cultivation and genomic characterization of novel and ubiquitous marine nitrite-oxidizing bacteria from the Nitrospirales.</title>
        <authorList>
            <person name="Mueller A.J."/>
            <person name="Daebeler A."/>
            <person name="Herbold C.W."/>
            <person name="Kirkegaard R.H."/>
            <person name="Daims H."/>
        </authorList>
    </citation>
    <scope>NUCLEOTIDE SEQUENCE [LARGE SCALE GENOMIC DNA]</scope>
    <source>
        <strain evidence="3 4">EB</strain>
    </source>
</reference>
<feature type="transmembrane region" description="Helical" evidence="1">
    <location>
        <begin position="103"/>
        <end position="122"/>
    </location>
</feature>
<evidence type="ECO:0000313" key="3">
    <source>
        <dbReference type="EMBL" id="MDT7040926.1"/>
    </source>
</evidence>
<evidence type="ECO:0000313" key="4">
    <source>
        <dbReference type="Proteomes" id="UP001250932"/>
    </source>
</evidence>
<dbReference type="InterPro" id="IPR003675">
    <property type="entry name" value="Rce1/LyrA-like_dom"/>
</dbReference>
<dbReference type="Pfam" id="PF02517">
    <property type="entry name" value="Rce1-like"/>
    <property type="match status" value="1"/>
</dbReference>
<evidence type="ECO:0000256" key="1">
    <source>
        <dbReference type="SAM" id="Phobius"/>
    </source>
</evidence>
<keyword evidence="3" id="KW-0378">Hydrolase</keyword>
<dbReference type="EC" id="3.4.-.-" evidence="3"/>
<comment type="caution">
    <text evidence="3">The sequence shown here is derived from an EMBL/GenBank/DDBJ whole genome shotgun (WGS) entry which is preliminary data.</text>
</comment>
<evidence type="ECO:0000259" key="2">
    <source>
        <dbReference type="Pfam" id="PF02517"/>
    </source>
</evidence>
<dbReference type="GO" id="GO:0008233">
    <property type="term" value="F:peptidase activity"/>
    <property type="evidence" value="ECO:0007669"/>
    <property type="project" value="UniProtKB-KW"/>
</dbReference>